<evidence type="ECO:0000313" key="3">
    <source>
        <dbReference type="EMBL" id="TDF99498.1"/>
    </source>
</evidence>
<dbReference type="Gene3D" id="1.10.10.60">
    <property type="entry name" value="Homeodomain-like"/>
    <property type="match status" value="1"/>
</dbReference>
<dbReference type="PANTHER" id="PTHR43228:SF1">
    <property type="entry name" value="TWO-COMPONENT RESPONSE REGULATOR ARR22"/>
    <property type="match status" value="1"/>
</dbReference>
<proteinExistence type="predicted"/>
<dbReference type="PROSITE" id="PS50110">
    <property type="entry name" value="RESPONSE_REGULATORY"/>
    <property type="match status" value="1"/>
</dbReference>
<dbReference type="InterPro" id="IPR001789">
    <property type="entry name" value="Sig_transdc_resp-reg_receiver"/>
</dbReference>
<comment type="caution">
    <text evidence="3">The sequence shown here is derived from an EMBL/GenBank/DDBJ whole genome shotgun (WGS) entry which is preliminary data.</text>
</comment>
<dbReference type="Gene3D" id="3.40.50.2300">
    <property type="match status" value="1"/>
</dbReference>
<organism evidence="3 4">
    <name type="scientific">Paenibacillus piri</name>
    <dbReference type="NCBI Taxonomy" id="2547395"/>
    <lineage>
        <taxon>Bacteria</taxon>
        <taxon>Bacillati</taxon>
        <taxon>Bacillota</taxon>
        <taxon>Bacilli</taxon>
        <taxon>Bacillales</taxon>
        <taxon>Paenibacillaceae</taxon>
        <taxon>Paenibacillus</taxon>
    </lineage>
</organism>
<dbReference type="OrthoDB" id="9788446at2"/>
<dbReference type="Proteomes" id="UP000295636">
    <property type="component" value="Unassembled WGS sequence"/>
</dbReference>
<dbReference type="PANTHER" id="PTHR43228">
    <property type="entry name" value="TWO-COMPONENT RESPONSE REGULATOR"/>
    <property type="match status" value="1"/>
</dbReference>
<accession>A0A4R5KWE6</accession>
<evidence type="ECO:0000256" key="1">
    <source>
        <dbReference type="PROSITE-ProRule" id="PRU00169"/>
    </source>
</evidence>
<feature type="modified residue" description="4-aspartylphosphate" evidence="1">
    <location>
        <position position="52"/>
    </location>
</feature>
<evidence type="ECO:0000313" key="4">
    <source>
        <dbReference type="Proteomes" id="UP000295636"/>
    </source>
</evidence>
<feature type="domain" description="Response regulatory" evidence="2">
    <location>
        <begin position="2"/>
        <end position="117"/>
    </location>
</feature>
<keyword evidence="4" id="KW-1185">Reference proteome</keyword>
<protein>
    <submittedName>
        <fullName evidence="3">Response regulator</fullName>
    </submittedName>
</protein>
<dbReference type="CDD" id="cd17536">
    <property type="entry name" value="REC_YesN-like"/>
    <property type="match status" value="1"/>
</dbReference>
<sequence>MNILIVDDEPFVLRTLKEMIESAGWENIHTAKDGEEAVHYMQKQSFDLVISDIRMPGMDGMQLIQYMDVHSPHTKVILLTGYKDIEYAQEAIRFGVMDYLLKPASIESILKAINRVNRSIQGEENEKKLNVRRQKDMLEKRLDDLLIGIPMPYFDDSIIPEFNKICIMSCYIDEGVERWNLPTALSAIKNVTEEFLKPYGNIFTVINETHIVVIAFINREFSGIEKKMAQSLYKQIEMILKIKLLIGLSGLCEQLNETSRIYMESVQALEAAKKKDLGPIVNYNEIKDSPRPLSPEYIHNLEPKKNRRVVALVLELMQKRLCSTELSLKTIAEEVYLSPDYLGKII</sequence>
<keyword evidence="1" id="KW-0597">Phosphoprotein</keyword>
<name>A0A4R5KWE6_9BACL</name>
<dbReference type="GO" id="GO:0000160">
    <property type="term" value="P:phosphorelay signal transduction system"/>
    <property type="evidence" value="ECO:0007669"/>
    <property type="project" value="InterPro"/>
</dbReference>
<reference evidence="3 4" key="1">
    <citation type="submission" date="2019-03" db="EMBL/GenBank/DDBJ databases">
        <title>This is whole genome sequence of Paenibacillus sp MS74 strain.</title>
        <authorList>
            <person name="Trinh H.N."/>
        </authorList>
    </citation>
    <scope>NUCLEOTIDE SEQUENCE [LARGE SCALE GENOMIC DNA]</scope>
    <source>
        <strain evidence="3 4">MS74</strain>
    </source>
</reference>
<dbReference type="RefSeq" id="WP_133226035.1">
    <property type="nucleotide sequence ID" value="NZ_SMRT01000002.1"/>
</dbReference>
<dbReference type="AlphaFoldDB" id="A0A4R5KWE6"/>
<dbReference type="InterPro" id="IPR011006">
    <property type="entry name" value="CheY-like_superfamily"/>
</dbReference>
<dbReference type="EMBL" id="SMRT01000002">
    <property type="protein sequence ID" value="TDF99498.1"/>
    <property type="molecule type" value="Genomic_DNA"/>
</dbReference>
<dbReference type="SUPFAM" id="SSF52172">
    <property type="entry name" value="CheY-like"/>
    <property type="match status" value="1"/>
</dbReference>
<dbReference type="InterPro" id="IPR052048">
    <property type="entry name" value="ST_Response_Regulator"/>
</dbReference>
<dbReference type="SMART" id="SM00448">
    <property type="entry name" value="REC"/>
    <property type="match status" value="1"/>
</dbReference>
<gene>
    <name evidence="3" type="ORF">E1757_06515</name>
</gene>
<evidence type="ECO:0000259" key="2">
    <source>
        <dbReference type="PROSITE" id="PS50110"/>
    </source>
</evidence>
<dbReference type="Pfam" id="PF00072">
    <property type="entry name" value="Response_reg"/>
    <property type="match status" value="1"/>
</dbReference>